<gene>
    <name evidence="2" type="ORF">MAM1_0612c11018</name>
</gene>
<dbReference type="PROSITE" id="PS00211">
    <property type="entry name" value="ABC_TRANSPORTER_1"/>
    <property type="match status" value="1"/>
</dbReference>
<dbReference type="InterPro" id="IPR003439">
    <property type="entry name" value="ABC_transporter-like_ATP-bd"/>
</dbReference>
<dbReference type="InterPro" id="IPR017871">
    <property type="entry name" value="ABC_transporter-like_CS"/>
</dbReference>
<dbReference type="OrthoDB" id="6500128at2759"/>
<dbReference type="EMBL" id="DF836901">
    <property type="protein sequence ID" value="GAN11455.1"/>
    <property type="molecule type" value="Genomic_DNA"/>
</dbReference>
<dbReference type="GO" id="GO:0005524">
    <property type="term" value="F:ATP binding"/>
    <property type="evidence" value="ECO:0007669"/>
    <property type="project" value="InterPro"/>
</dbReference>
<dbReference type="Pfam" id="PF00005">
    <property type="entry name" value="ABC_tran"/>
    <property type="match status" value="1"/>
</dbReference>
<protein>
    <submittedName>
        <fullName evidence="2">p-glycoprotein 5</fullName>
    </submittedName>
</protein>
<dbReference type="SUPFAM" id="SSF52540">
    <property type="entry name" value="P-loop containing nucleoside triphosphate hydrolases"/>
    <property type="match status" value="1"/>
</dbReference>
<organism evidence="2">
    <name type="scientific">Mucor ambiguus</name>
    <dbReference type="NCBI Taxonomy" id="91626"/>
    <lineage>
        <taxon>Eukaryota</taxon>
        <taxon>Fungi</taxon>
        <taxon>Fungi incertae sedis</taxon>
        <taxon>Mucoromycota</taxon>
        <taxon>Mucoromycotina</taxon>
        <taxon>Mucoromycetes</taxon>
        <taxon>Mucorales</taxon>
        <taxon>Mucorineae</taxon>
        <taxon>Mucoraceae</taxon>
        <taxon>Mucor</taxon>
    </lineage>
</organism>
<dbReference type="PANTHER" id="PTHR24222">
    <property type="entry name" value="ABC TRANSPORTER B FAMILY"/>
    <property type="match status" value="1"/>
</dbReference>
<reference evidence="2" key="1">
    <citation type="submission" date="2014-09" db="EMBL/GenBank/DDBJ databases">
        <title>Draft genome sequence of an oleaginous Mucoromycotina fungus Mucor ambiguus NBRC6742.</title>
        <authorList>
            <person name="Takeda I."/>
            <person name="Yamane N."/>
            <person name="Morita T."/>
            <person name="Tamano K."/>
            <person name="Machida M."/>
            <person name="Baker S."/>
            <person name="Koike H."/>
        </authorList>
    </citation>
    <scope>NUCLEOTIDE SEQUENCE</scope>
    <source>
        <strain evidence="2">NBRC 6742</strain>
    </source>
</reference>
<evidence type="ECO:0000259" key="1">
    <source>
        <dbReference type="PROSITE" id="PS50893"/>
    </source>
</evidence>
<dbReference type="PANTHER" id="PTHR24222:SF76">
    <property type="entry name" value="MYCOBACTIN IMPORT ATP-BINDING_PERMEASE PROTEIN IRTB"/>
    <property type="match status" value="1"/>
</dbReference>
<keyword evidence="3" id="KW-1185">Reference proteome</keyword>
<dbReference type="GO" id="GO:0005886">
    <property type="term" value="C:plasma membrane"/>
    <property type="evidence" value="ECO:0007669"/>
    <property type="project" value="TreeGrafter"/>
</dbReference>
<sequence>MSLLQLPANLSAVSSAYGAAYKFFTTIDRVSEVDTDAQDGEIPNCIGDFIRTNGGFRWTARLWQVDYYAASQKFFGSLGGTVTLGGHDLKSLNVKWLRQNINVVASLAQHEYSLQPRRRELTDLSYQDIITAGKETSCHSLISQLPDDYNNLADEPGGMLSGGQKQRIAIVRALVRKAKLLLLNEEALNNILEEGGLTMITIIAHRLLTIQNANLICVANDGRMIEQGTHWELLSLEGIYAKLVKKQSLSVLTP</sequence>
<feature type="domain" description="ABC transporter" evidence="1">
    <location>
        <begin position="8"/>
        <end position="246"/>
    </location>
</feature>
<proteinExistence type="predicted"/>
<dbReference type="InterPro" id="IPR039421">
    <property type="entry name" value="Type_1_exporter"/>
</dbReference>
<accession>A0A0C9LYX9</accession>
<dbReference type="AlphaFoldDB" id="A0A0C9LYX9"/>
<dbReference type="GO" id="GO:0016887">
    <property type="term" value="F:ATP hydrolysis activity"/>
    <property type="evidence" value="ECO:0007669"/>
    <property type="project" value="InterPro"/>
</dbReference>
<dbReference type="InterPro" id="IPR027417">
    <property type="entry name" value="P-loop_NTPase"/>
</dbReference>
<evidence type="ECO:0000313" key="2">
    <source>
        <dbReference type="EMBL" id="GAN11455.1"/>
    </source>
</evidence>
<name>A0A0C9LYX9_9FUNG</name>
<evidence type="ECO:0000313" key="3">
    <source>
        <dbReference type="Proteomes" id="UP000053815"/>
    </source>
</evidence>
<dbReference type="Gene3D" id="3.40.50.300">
    <property type="entry name" value="P-loop containing nucleotide triphosphate hydrolases"/>
    <property type="match status" value="1"/>
</dbReference>
<dbReference type="GO" id="GO:0042626">
    <property type="term" value="F:ATPase-coupled transmembrane transporter activity"/>
    <property type="evidence" value="ECO:0007669"/>
    <property type="project" value="TreeGrafter"/>
</dbReference>
<dbReference type="PROSITE" id="PS50893">
    <property type="entry name" value="ABC_TRANSPORTER_2"/>
    <property type="match status" value="1"/>
</dbReference>
<dbReference type="STRING" id="91626.A0A0C9LYX9"/>
<dbReference type="Proteomes" id="UP000053815">
    <property type="component" value="Unassembled WGS sequence"/>
</dbReference>